<evidence type="ECO:0000256" key="1">
    <source>
        <dbReference type="ARBA" id="ARBA00022737"/>
    </source>
</evidence>
<dbReference type="GO" id="GO:0045214">
    <property type="term" value="P:sarcomere organization"/>
    <property type="evidence" value="ECO:0007669"/>
    <property type="project" value="TreeGrafter"/>
</dbReference>
<dbReference type="WBParaSite" id="BTMF_0000406001-mRNA-1">
    <property type="protein sequence ID" value="BTMF_0000406001-mRNA-1"/>
    <property type="gene ID" value="BTMF_0000406001"/>
</dbReference>
<dbReference type="FunFam" id="2.60.40.10:FF:000051">
    <property type="entry name" value="Uncharacterized protein, isoform J"/>
    <property type="match status" value="1"/>
</dbReference>
<dbReference type="SMART" id="SM00409">
    <property type="entry name" value="IG"/>
    <property type="match status" value="1"/>
</dbReference>
<dbReference type="SUPFAM" id="SSF49265">
    <property type="entry name" value="Fibronectin type III"/>
    <property type="match status" value="1"/>
</dbReference>
<dbReference type="SMART" id="SM00060">
    <property type="entry name" value="FN3"/>
    <property type="match status" value="2"/>
</dbReference>
<name>A0A0R3QCI0_9BILA</name>
<dbReference type="PANTHER" id="PTHR13817">
    <property type="entry name" value="TITIN"/>
    <property type="match status" value="1"/>
</dbReference>
<sequence length="310" mass="34630">MIPAWLKMDNLKSLIVKAGQSVKWDVEIGGEPTPEVKWIKSDEVLTPNESVQIEMKRHGHTLLYILSAKRSDGGKYTLSVRNSTGEQSGTAELTVLDKPNPPEGPLKISEVFENKCKLNWKPPEDDGGEPIAYYEIEKFDEEVGKWIRCTKVKDTEAYIDDLQKGHTYQFRVKAVNHEGASDPLSTKDSILAKNPYGIHVSFSDEPGKPTTPEAIDWDINRVNLAWKPPDDDGGDPISGYVVEKRKKHAKDWVECARTNGAGCEANILGLKEGEEYQFRVRAINKAGMGKPSDPSRKVIAKPRNCKSSRI</sequence>
<dbReference type="GO" id="GO:0031430">
    <property type="term" value="C:M band"/>
    <property type="evidence" value="ECO:0007669"/>
    <property type="project" value="TreeGrafter"/>
</dbReference>
<evidence type="ECO:0000313" key="7">
    <source>
        <dbReference type="WBParaSite" id="BTMF_0000406001-mRNA-1"/>
    </source>
</evidence>
<dbReference type="PRINTS" id="PR00014">
    <property type="entry name" value="FNTYPEIII"/>
</dbReference>
<dbReference type="InterPro" id="IPR036179">
    <property type="entry name" value="Ig-like_dom_sf"/>
</dbReference>
<dbReference type="SMR" id="A0A0R3QCI0"/>
<keyword evidence="1" id="KW-0677">Repeat</keyword>
<dbReference type="CDD" id="cd00063">
    <property type="entry name" value="FN3"/>
    <property type="match status" value="2"/>
</dbReference>
<feature type="domain" description="Fibronectin type-III" evidence="4">
    <location>
        <begin position="208"/>
        <end position="303"/>
    </location>
</feature>
<evidence type="ECO:0000259" key="3">
    <source>
        <dbReference type="PROSITE" id="PS50835"/>
    </source>
</evidence>
<evidence type="ECO:0000259" key="4">
    <source>
        <dbReference type="PROSITE" id="PS50853"/>
    </source>
</evidence>
<feature type="domain" description="Ig-like" evidence="3">
    <location>
        <begin position="3"/>
        <end position="94"/>
    </location>
</feature>
<dbReference type="FunFam" id="2.60.40.10:FF:000056">
    <property type="entry name" value="twitchin isoform X4"/>
    <property type="match status" value="2"/>
</dbReference>
<feature type="region of interest" description="Disordered" evidence="2">
    <location>
        <begin position="286"/>
        <end position="310"/>
    </location>
</feature>
<dbReference type="Gene3D" id="2.60.40.10">
    <property type="entry name" value="Immunoglobulins"/>
    <property type="match status" value="3"/>
</dbReference>
<dbReference type="SUPFAM" id="SSF48726">
    <property type="entry name" value="Immunoglobulin"/>
    <property type="match status" value="1"/>
</dbReference>
<dbReference type="STRING" id="42155.A0A0R3QCI0"/>
<gene>
    <name evidence="5" type="ORF">BTMF_LOCUS3362</name>
</gene>
<protein>
    <submittedName>
        <fullName evidence="7">Fibronectin type-III domain-containing protein</fullName>
    </submittedName>
</protein>
<dbReference type="InterPro" id="IPR007110">
    <property type="entry name" value="Ig-like_dom"/>
</dbReference>
<dbReference type="EMBL" id="UZAG01003013">
    <property type="protein sequence ID" value="VDO14621.1"/>
    <property type="molecule type" value="Genomic_DNA"/>
</dbReference>
<feature type="domain" description="Fibronectin type-III" evidence="4">
    <location>
        <begin position="101"/>
        <end position="195"/>
    </location>
</feature>
<feature type="compositionally biased region" description="Basic residues" evidence="2">
    <location>
        <begin position="298"/>
        <end position="310"/>
    </location>
</feature>
<dbReference type="InterPro" id="IPR013098">
    <property type="entry name" value="Ig_I-set"/>
</dbReference>
<evidence type="ECO:0000313" key="6">
    <source>
        <dbReference type="Proteomes" id="UP000280834"/>
    </source>
</evidence>
<dbReference type="InterPro" id="IPR013783">
    <property type="entry name" value="Ig-like_fold"/>
</dbReference>
<dbReference type="PANTHER" id="PTHR13817:SF151">
    <property type="entry name" value="TITIN"/>
    <property type="match status" value="1"/>
</dbReference>
<organism evidence="7">
    <name type="scientific">Brugia timori</name>
    <dbReference type="NCBI Taxonomy" id="42155"/>
    <lineage>
        <taxon>Eukaryota</taxon>
        <taxon>Metazoa</taxon>
        <taxon>Ecdysozoa</taxon>
        <taxon>Nematoda</taxon>
        <taxon>Chromadorea</taxon>
        <taxon>Rhabditida</taxon>
        <taxon>Spirurina</taxon>
        <taxon>Spiruromorpha</taxon>
        <taxon>Filarioidea</taxon>
        <taxon>Onchocercidae</taxon>
        <taxon>Brugia</taxon>
    </lineage>
</organism>
<dbReference type="PROSITE" id="PS50853">
    <property type="entry name" value="FN3"/>
    <property type="match status" value="2"/>
</dbReference>
<dbReference type="InterPro" id="IPR003961">
    <property type="entry name" value="FN3_dom"/>
</dbReference>
<dbReference type="InterPro" id="IPR003599">
    <property type="entry name" value="Ig_sub"/>
</dbReference>
<dbReference type="Proteomes" id="UP000280834">
    <property type="component" value="Unassembled WGS sequence"/>
</dbReference>
<reference evidence="7" key="1">
    <citation type="submission" date="2017-02" db="UniProtKB">
        <authorList>
            <consortium name="WormBaseParasite"/>
        </authorList>
    </citation>
    <scope>IDENTIFICATION</scope>
</reference>
<keyword evidence="6" id="KW-1185">Reference proteome</keyword>
<dbReference type="Pfam" id="PF07679">
    <property type="entry name" value="I-set"/>
    <property type="match status" value="1"/>
</dbReference>
<dbReference type="InterPro" id="IPR036116">
    <property type="entry name" value="FN3_sf"/>
</dbReference>
<dbReference type="PROSITE" id="PS50835">
    <property type="entry name" value="IG_LIKE"/>
    <property type="match status" value="1"/>
</dbReference>
<reference evidence="5 6" key="2">
    <citation type="submission" date="2018-11" db="EMBL/GenBank/DDBJ databases">
        <authorList>
            <consortium name="Pathogen Informatics"/>
        </authorList>
    </citation>
    <scope>NUCLEOTIDE SEQUENCE [LARGE SCALE GENOMIC DNA]</scope>
</reference>
<dbReference type="InterPro" id="IPR050964">
    <property type="entry name" value="Striated_Muscle_Regulatory"/>
</dbReference>
<proteinExistence type="predicted"/>
<accession>A0A0R3QCI0</accession>
<evidence type="ECO:0000313" key="5">
    <source>
        <dbReference type="EMBL" id="VDO14621.1"/>
    </source>
</evidence>
<dbReference type="AlphaFoldDB" id="A0A0R3QCI0"/>
<dbReference type="Pfam" id="PF00041">
    <property type="entry name" value="fn3"/>
    <property type="match status" value="2"/>
</dbReference>
<evidence type="ECO:0000256" key="2">
    <source>
        <dbReference type="SAM" id="MobiDB-lite"/>
    </source>
</evidence>